<dbReference type="InterPro" id="IPR016032">
    <property type="entry name" value="Sig_transdc_resp-reg_C-effctor"/>
</dbReference>
<dbReference type="InterPro" id="IPR036388">
    <property type="entry name" value="WH-like_DNA-bd_sf"/>
</dbReference>
<dbReference type="GO" id="GO:0003677">
    <property type="term" value="F:DNA binding"/>
    <property type="evidence" value="ECO:0007669"/>
    <property type="project" value="InterPro"/>
</dbReference>
<dbReference type="AlphaFoldDB" id="A0A5P2ANG4"/>
<dbReference type="SUPFAM" id="SSF46894">
    <property type="entry name" value="C-terminal effector domain of the bipartite response regulators"/>
    <property type="match status" value="1"/>
</dbReference>
<dbReference type="PANTHER" id="PTHR34293:SF1">
    <property type="entry name" value="HTH-TYPE TRANSCRIPTIONAL REGULATOR TRMBL2"/>
    <property type="match status" value="1"/>
</dbReference>
<dbReference type="InterPro" id="IPR036390">
    <property type="entry name" value="WH_DNA-bd_sf"/>
</dbReference>
<evidence type="ECO:0000313" key="2">
    <source>
        <dbReference type="EMBL" id="QES19080.1"/>
    </source>
</evidence>
<dbReference type="SUPFAM" id="SSF56024">
    <property type="entry name" value="Phospholipase D/nuclease"/>
    <property type="match status" value="1"/>
</dbReference>
<gene>
    <name evidence="2" type="ORF">DEJ46_08255</name>
</gene>
<dbReference type="SUPFAM" id="SSF46785">
    <property type="entry name" value="Winged helix' DNA-binding domain"/>
    <property type="match status" value="1"/>
</dbReference>
<dbReference type="CDD" id="cd06170">
    <property type="entry name" value="LuxR_C_like"/>
    <property type="match status" value="1"/>
</dbReference>
<accession>A0A5P2ANG4</accession>
<dbReference type="Pfam" id="PF00196">
    <property type="entry name" value="GerE"/>
    <property type="match status" value="1"/>
</dbReference>
<feature type="domain" description="HTH luxR-type" evidence="1">
    <location>
        <begin position="264"/>
        <end position="329"/>
    </location>
</feature>
<dbReference type="GO" id="GO:0006355">
    <property type="term" value="P:regulation of DNA-templated transcription"/>
    <property type="evidence" value="ECO:0007669"/>
    <property type="project" value="InterPro"/>
</dbReference>
<dbReference type="PANTHER" id="PTHR34293">
    <property type="entry name" value="HTH-TYPE TRANSCRIPTIONAL REGULATOR TRMBL2"/>
    <property type="match status" value="1"/>
</dbReference>
<dbReference type="Proteomes" id="UP000324106">
    <property type="component" value="Chromosome"/>
</dbReference>
<evidence type="ECO:0000259" key="1">
    <source>
        <dbReference type="PROSITE" id="PS50043"/>
    </source>
</evidence>
<protein>
    <submittedName>
        <fullName evidence="2">Helix-turn-helix transcriptional regulator</fullName>
    </submittedName>
</protein>
<organism evidence="2 3">
    <name type="scientific">Streptomyces venezuelae</name>
    <dbReference type="NCBI Taxonomy" id="54571"/>
    <lineage>
        <taxon>Bacteria</taxon>
        <taxon>Bacillati</taxon>
        <taxon>Actinomycetota</taxon>
        <taxon>Actinomycetes</taxon>
        <taxon>Kitasatosporales</taxon>
        <taxon>Streptomycetaceae</taxon>
        <taxon>Streptomyces</taxon>
    </lineage>
</organism>
<dbReference type="InterPro" id="IPR051797">
    <property type="entry name" value="TrmB-like"/>
</dbReference>
<dbReference type="PROSITE" id="PS50043">
    <property type="entry name" value="HTH_LUXR_2"/>
    <property type="match status" value="1"/>
</dbReference>
<dbReference type="EMBL" id="CP029194">
    <property type="protein sequence ID" value="QES19080.1"/>
    <property type="molecule type" value="Genomic_DNA"/>
</dbReference>
<dbReference type="SMART" id="SM00421">
    <property type="entry name" value="HTH_LUXR"/>
    <property type="match status" value="1"/>
</dbReference>
<proteinExistence type="predicted"/>
<reference evidence="2 3" key="1">
    <citation type="submission" date="2018-05" db="EMBL/GenBank/DDBJ databases">
        <title>Streptomyces venezuelae.</title>
        <authorList>
            <person name="Kim W."/>
            <person name="Lee N."/>
            <person name="Cho B.-K."/>
        </authorList>
    </citation>
    <scope>NUCLEOTIDE SEQUENCE [LARGE SCALE GENOMIC DNA]</scope>
    <source>
        <strain evidence="2 3">ATCC 15068</strain>
    </source>
</reference>
<dbReference type="PRINTS" id="PR00038">
    <property type="entry name" value="HTHLUXR"/>
</dbReference>
<dbReference type="InterPro" id="IPR000792">
    <property type="entry name" value="Tscrpt_reg_LuxR_C"/>
</dbReference>
<dbReference type="Gene3D" id="1.10.10.10">
    <property type="entry name" value="Winged helix-like DNA-binding domain superfamily/Winged helix DNA-binding domain"/>
    <property type="match status" value="1"/>
</dbReference>
<name>A0A5P2ANG4_STRVZ</name>
<sequence>MLRALGLDPVTERVYRAMLAHPDEDAPQLAARLHLSVDALGPALDKLSELSLIYPDARESEAPRALRPETAAGILLARQEAALAAQRQRTEEARVAAARLVAEYDSAHPYAEGDTVERLHGIHTIRRQLAQLGADARCSVMTFAAGGGHSEDDLKASRGPNEALLARGVRSRTVYLDSARNHGPTREHVEWLGRCGAKVRTVPSLPLRMIIVDRETAVLPMNVADARDAAIVVREPSLVAALCALFEQTWSDARPLDCPTPDQPRLKDKALDRREQEVLRLLAEGHTDESMAKRLGISSRSARRIVAGLLHRLHARSRFEAGILAVLAGWLPYGVPRHPPE</sequence>
<dbReference type="OrthoDB" id="4266042at2"/>
<evidence type="ECO:0000313" key="3">
    <source>
        <dbReference type="Proteomes" id="UP000324106"/>
    </source>
</evidence>